<dbReference type="GO" id="GO:0005524">
    <property type="term" value="F:ATP binding"/>
    <property type="evidence" value="ECO:0007669"/>
    <property type="project" value="UniProtKB-KW"/>
</dbReference>
<evidence type="ECO:0000313" key="6">
    <source>
        <dbReference type="Proteomes" id="UP000878956"/>
    </source>
</evidence>
<reference evidence="5" key="1">
    <citation type="journal article" date="2018" name="Genome Biol.">
        <title>SKESA: strategic k-mer extension for scrupulous assemblies.</title>
        <authorList>
            <person name="Souvorov A."/>
            <person name="Agarwala R."/>
            <person name="Lipman D.J."/>
        </authorList>
    </citation>
    <scope>NUCLEOTIDE SEQUENCE</scope>
    <source>
        <strain evidence="5">HN1000</strain>
    </source>
</reference>
<dbReference type="InterPro" id="IPR040198">
    <property type="entry name" value="Fido_containing"/>
</dbReference>
<reference evidence="5" key="2">
    <citation type="submission" date="2021-06" db="EMBL/GenBank/DDBJ databases">
        <authorList>
            <consortium name="NCBI Pathogen Detection Project"/>
        </authorList>
    </citation>
    <scope>NUCLEOTIDE SEQUENCE</scope>
    <source>
        <strain evidence="5">HN1000</strain>
    </source>
</reference>
<gene>
    <name evidence="5" type="ORF">KRM00_000987</name>
</gene>
<dbReference type="RefSeq" id="WP_044493855.1">
    <property type="nucleotide sequence ID" value="NZ_CP083617.1"/>
</dbReference>
<dbReference type="Pfam" id="PF02661">
    <property type="entry name" value="Fic"/>
    <property type="match status" value="1"/>
</dbReference>
<organism evidence="5 6">
    <name type="scientific">Clostridioides difficile</name>
    <name type="common">Peptoclostridium difficile</name>
    <dbReference type="NCBI Taxonomy" id="1496"/>
    <lineage>
        <taxon>Bacteria</taxon>
        <taxon>Bacillati</taxon>
        <taxon>Bacillota</taxon>
        <taxon>Clostridia</taxon>
        <taxon>Peptostreptococcales</taxon>
        <taxon>Peptostreptococcaceae</taxon>
        <taxon>Clostridioides</taxon>
    </lineage>
</organism>
<feature type="active site" evidence="1">
    <location>
        <position position="167"/>
    </location>
</feature>
<dbReference type="EMBL" id="DAEPXK010000008">
    <property type="protein sequence ID" value="HBH1541526.1"/>
    <property type="molecule type" value="Genomic_DNA"/>
</dbReference>
<dbReference type="InterPro" id="IPR036597">
    <property type="entry name" value="Fido-like_dom_sf"/>
</dbReference>
<name>A0AAN5VJL7_CLODI</name>
<feature type="site" description="Important for autoinhibition of adenylyltransferase activity" evidence="3">
    <location>
        <position position="39"/>
    </location>
</feature>
<proteinExistence type="predicted"/>
<dbReference type="PROSITE" id="PS51459">
    <property type="entry name" value="FIDO"/>
    <property type="match status" value="1"/>
</dbReference>
<evidence type="ECO:0000313" key="5">
    <source>
        <dbReference type="EMBL" id="HBH1541526.1"/>
    </source>
</evidence>
<dbReference type="Proteomes" id="UP000878956">
    <property type="component" value="Unassembled WGS sequence"/>
</dbReference>
<evidence type="ECO:0000256" key="3">
    <source>
        <dbReference type="PIRSR" id="PIRSR640198-3"/>
    </source>
</evidence>
<evidence type="ECO:0000259" key="4">
    <source>
        <dbReference type="PROSITE" id="PS51459"/>
    </source>
</evidence>
<accession>A0AAN5VJL7</accession>
<dbReference type="AlphaFoldDB" id="A0AAN5VJL7"/>
<dbReference type="SUPFAM" id="SSF140931">
    <property type="entry name" value="Fic-like"/>
    <property type="match status" value="1"/>
</dbReference>
<feature type="binding site" evidence="2">
    <location>
        <begin position="171"/>
        <end position="178"/>
    </location>
    <ligand>
        <name>ATP</name>
        <dbReference type="ChEBI" id="CHEBI:30616"/>
    </ligand>
</feature>
<dbReference type="PANTHER" id="PTHR13504:SF38">
    <property type="entry name" value="FIDO DOMAIN-CONTAINING PROTEIN"/>
    <property type="match status" value="1"/>
</dbReference>
<keyword evidence="2" id="KW-0547">Nucleotide-binding</keyword>
<evidence type="ECO:0000256" key="1">
    <source>
        <dbReference type="PIRSR" id="PIRSR640198-1"/>
    </source>
</evidence>
<feature type="domain" description="Fido" evidence="4">
    <location>
        <begin position="87"/>
        <end position="224"/>
    </location>
</feature>
<sequence length="238" mass="28052">MNILIENKFIEKLKYTKNIPNSLYKDLRHNFLFHSNKIEGSTFTSESLQDLIEHNIVKGDHTLDDVITTVNSSYVFETVIDTLGEYLTEKYIKDLHGQLMYNSNIHNMGLSGIYKKIPNRIIGTNSVLAQPFEVEPKMLELIEWYNNLKDITLKDLAEFHYRFEIIHPFQDGNGRIGRFILLKQILENNLKLIIISSDTVDDYRQALKGCHNEYYKPLEQYFESLDDYKEKNKDLWSF</sequence>
<evidence type="ECO:0000256" key="2">
    <source>
        <dbReference type="PIRSR" id="PIRSR640198-2"/>
    </source>
</evidence>
<protein>
    <submittedName>
        <fullName evidence="5">Fic family protein</fullName>
    </submittedName>
</protein>
<keyword evidence="2" id="KW-0067">ATP-binding</keyword>
<dbReference type="PANTHER" id="PTHR13504">
    <property type="entry name" value="FIDO DOMAIN-CONTAINING PROTEIN DDB_G0283145"/>
    <property type="match status" value="1"/>
</dbReference>
<dbReference type="InterPro" id="IPR003812">
    <property type="entry name" value="Fido"/>
</dbReference>
<dbReference type="Gene3D" id="1.10.3290.10">
    <property type="entry name" value="Fido-like domain"/>
    <property type="match status" value="1"/>
</dbReference>
<comment type="caution">
    <text evidence="5">The sequence shown here is derived from an EMBL/GenBank/DDBJ whole genome shotgun (WGS) entry which is preliminary data.</text>
</comment>